<reference evidence="8 9" key="1">
    <citation type="journal article" date="2019" name="Nat. Med.">
        <title>A library of human gut bacterial isolates paired with longitudinal multiomics data enables mechanistic microbiome research.</title>
        <authorList>
            <person name="Poyet M."/>
            <person name="Groussin M."/>
            <person name="Gibbons S.M."/>
            <person name="Avila-Pacheco J."/>
            <person name="Jiang X."/>
            <person name="Kearney S.M."/>
            <person name="Perrotta A.R."/>
            <person name="Berdy B."/>
            <person name="Zhao S."/>
            <person name="Lieberman T.D."/>
            <person name="Swanson P.K."/>
            <person name="Smith M."/>
            <person name="Roesemann S."/>
            <person name="Alexander J.E."/>
            <person name="Rich S.A."/>
            <person name="Livny J."/>
            <person name="Vlamakis H."/>
            <person name="Clish C."/>
            <person name="Bullock K."/>
            <person name="Deik A."/>
            <person name="Scott J."/>
            <person name="Pierce K.A."/>
            <person name="Xavier R.J."/>
            <person name="Alm E.J."/>
        </authorList>
    </citation>
    <scope>NUCLEOTIDE SEQUENCE [LARGE SCALE GENOMIC DNA]</scope>
    <source>
        <strain evidence="8 9">BIOML-A2</strain>
    </source>
</reference>
<dbReference type="Proteomes" id="UP000429211">
    <property type="component" value="Unassembled WGS sequence"/>
</dbReference>
<dbReference type="AlphaFoldDB" id="A0A7J5TEN0"/>
<dbReference type="InterPro" id="IPR001236">
    <property type="entry name" value="Lactate/malate_DH_N"/>
</dbReference>
<comment type="caution">
    <text evidence="8">The sequence shown here is derived from an EMBL/GenBank/DDBJ whole genome shotgun (WGS) entry which is preliminary data.</text>
</comment>
<dbReference type="PIRSF" id="PIRSF000102">
    <property type="entry name" value="Lac_mal_DH"/>
    <property type="match status" value="1"/>
</dbReference>
<dbReference type="Pfam" id="PF00056">
    <property type="entry name" value="Ldh_1_N"/>
    <property type="match status" value="1"/>
</dbReference>
<sequence>MREGSIATVLRKVGIIGIGHVGAHVANAVLSAGLAEELKLCDINEQKVVSECQDLSDTLGFYPHNCVIGNYGTQYEQLADCDVVINAAGDVKTSAKDRDGELFVTTDIARTWISRLFNAGFHGVIITISNPCDVVATEIWHITGYDPRKIIGTGTALDSARLRNAIAKRVNVDQKSIGAYMLGEHGNSQFAYWSNVNIAGKPLDQLAQDDPQRFALDKDETEQDARRGGYRVYAGKECTEYAIAATAARLTQAVLCDEHYATACSTLLTGEQGESGNYASLPCIIGANGVEEVLSPTLTESEQAKFHASCEHIRANIAQLAWWNDECHPMLRG</sequence>
<gene>
    <name evidence="8" type="ORF">GBB04_11535</name>
</gene>
<evidence type="ECO:0000259" key="6">
    <source>
        <dbReference type="Pfam" id="PF00056"/>
    </source>
</evidence>
<dbReference type="Gene3D" id="3.40.50.720">
    <property type="entry name" value="NAD(P)-binding Rossmann-like Domain"/>
    <property type="match status" value="1"/>
</dbReference>
<dbReference type="PRINTS" id="PR00086">
    <property type="entry name" value="LLDHDRGNASE"/>
</dbReference>
<evidence type="ECO:0000256" key="3">
    <source>
        <dbReference type="PIRSR" id="PIRSR000102-1"/>
    </source>
</evidence>
<evidence type="ECO:0000256" key="4">
    <source>
        <dbReference type="PIRSR" id="PIRSR000102-3"/>
    </source>
</evidence>
<dbReference type="SUPFAM" id="SSF56327">
    <property type="entry name" value="LDH C-terminal domain-like"/>
    <property type="match status" value="1"/>
</dbReference>
<evidence type="ECO:0000313" key="8">
    <source>
        <dbReference type="EMBL" id="KAB7457794.1"/>
    </source>
</evidence>
<dbReference type="PANTHER" id="PTHR43128:SF31">
    <property type="entry name" value="L-LACTATE DEHYDROGENASE"/>
    <property type="match status" value="1"/>
</dbReference>
<evidence type="ECO:0000313" key="9">
    <source>
        <dbReference type="Proteomes" id="UP000429211"/>
    </source>
</evidence>
<feature type="binding site" evidence="4">
    <location>
        <position position="42"/>
    </location>
    <ligand>
        <name>NAD(+)</name>
        <dbReference type="ChEBI" id="CHEBI:57540"/>
    </ligand>
</feature>
<dbReference type="InterPro" id="IPR015955">
    <property type="entry name" value="Lactate_DH/Glyco_Ohase_4_C"/>
</dbReference>
<dbReference type="InterPro" id="IPR001557">
    <property type="entry name" value="L-lactate/malate_DH"/>
</dbReference>
<dbReference type="InterPro" id="IPR036291">
    <property type="entry name" value="NAD(P)-bd_dom_sf"/>
</dbReference>
<proteinExistence type="inferred from homology"/>
<comment type="similarity">
    <text evidence="1">Belongs to the LDH/MDH superfamily. LDH family.</text>
</comment>
<evidence type="ECO:0000256" key="5">
    <source>
        <dbReference type="RuleBase" id="RU003369"/>
    </source>
</evidence>
<dbReference type="PROSITE" id="PS00064">
    <property type="entry name" value="L_LDH"/>
    <property type="match status" value="1"/>
</dbReference>
<dbReference type="SUPFAM" id="SSF51735">
    <property type="entry name" value="NAD(P)-binding Rossmann-fold domains"/>
    <property type="match status" value="1"/>
</dbReference>
<dbReference type="InterPro" id="IPR018177">
    <property type="entry name" value="L-lactate_DH_AS"/>
</dbReference>
<dbReference type="InterPro" id="IPR022383">
    <property type="entry name" value="Lactate/malate_DH_C"/>
</dbReference>
<dbReference type="Gene3D" id="3.90.110.10">
    <property type="entry name" value="Lactate dehydrogenase/glycoside hydrolase, family 4, C-terminal"/>
    <property type="match status" value="1"/>
</dbReference>
<feature type="active site" description="Proton acceptor" evidence="3">
    <location>
        <position position="185"/>
    </location>
</feature>
<feature type="domain" description="Lactate/malate dehydrogenase N-terminal" evidence="6">
    <location>
        <begin position="12"/>
        <end position="152"/>
    </location>
</feature>
<feature type="domain" description="Lactate/malate dehydrogenase C-terminal" evidence="7">
    <location>
        <begin position="155"/>
        <end position="319"/>
    </location>
</feature>
<dbReference type="PANTHER" id="PTHR43128">
    <property type="entry name" value="L-2-HYDROXYCARBOXYLATE DEHYDROGENASE (NAD(P)(+))"/>
    <property type="match status" value="1"/>
</dbReference>
<evidence type="ECO:0000256" key="1">
    <source>
        <dbReference type="ARBA" id="ARBA00006054"/>
    </source>
</evidence>
<feature type="binding site" evidence="4">
    <location>
        <begin position="128"/>
        <end position="130"/>
    </location>
    <ligand>
        <name>NAD(+)</name>
        <dbReference type="ChEBI" id="CHEBI:57540"/>
    </ligand>
</feature>
<keyword evidence="4" id="KW-0520">NAD</keyword>
<accession>A0A7J5TEN0</accession>
<evidence type="ECO:0000259" key="7">
    <source>
        <dbReference type="Pfam" id="PF02866"/>
    </source>
</evidence>
<dbReference type="EMBL" id="WDPD01000034">
    <property type="protein sequence ID" value="KAB7457794.1"/>
    <property type="molecule type" value="Genomic_DNA"/>
</dbReference>
<dbReference type="GO" id="GO:0006089">
    <property type="term" value="P:lactate metabolic process"/>
    <property type="evidence" value="ECO:0007669"/>
    <property type="project" value="TreeGrafter"/>
</dbReference>
<evidence type="ECO:0000256" key="2">
    <source>
        <dbReference type="ARBA" id="ARBA00023002"/>
    </source>
</evidence>
<name>A0A7J5TEN0_9BIFI</name>
<organism evidence="8 9">
    <name type="scientific">Bifidobacterium dentium</name>
    <dbReference type="NCBI Taxonomy" id="1689"/>
    <lineage>
        <taxon>Bacteria</taxon>
        <taxon>Bacillati</taxon>
        <taxon>Actinomycetota</taxon>
        <taxon>Actinomycetes</taxon>
        <taxon>Bifidobacteriales</taxon>
        <taxon>Bifidobacteriaceae</taxon>
        <taxon>Bifidobacterium</taxon>
    </lineage>
</organism>
<dbReference type="Pfam" id="PF02866">
    <property type="entry name" value="Ldh_1_C"/>
    <property type="match status" value="1"/>
</dbReference>
<keyword evidence="2 5" id="KW-0560">Oxidoreductase</keyword>
<protein>
    <submittedName>
        <fullName evidence="8">L-lactate dehydrogenase</fullName>
    </submittedName>
</protein>
<feature type="binding site" evidence="4">
    <location>
        <begin position="17"/>
        <end position="22"/>
    </location>
    <ligand>
        <name>NAD(+)</name>
        <dbReference type="ChEBI" id="CHEBI:57540"/>
    </ligand>
</feature>
<dbReference type="CDD" id="cd05291">
    <property type="entry name" value="HicDH_like"/>
    <property type="match status" value="1"/>
</dbReference>
<dbReference type="GO" id="GO:0004459">
    <property type="term" value="F:L-lactate dehydrogenase (NAD+) activity"/>
    <property type="evidence" value="ECO:0007669"/>
    <property type="project" value="InterPro"/>
</dbReference>